<gene>
    <name evidence="1" type="ORF">AUC44_02185</name>
</gene>
<protein>
    <submittedName>
        <fullName evidence="1">Uncharacterized protein</fullName>
    </submittedName>
</protein>
<organism evidence="1 2">
    <name type="scientific">Deinococcus actinosclerus</name>
    <dbReference type="NCBI Taxonomy" id="1768108"/>
    <lineage>
        <taxon>Bacteria</taxon>
        <taxon>Thermotogati</taxon>
        <taxon>Deinococcota</taxon>
        <taxon>Deinococci</taxon>
        <taxon>Deinococcales</taxon>
        <taxon>Deinococcaceae</taxon>
        <taxon>Deinococcus</taxon>
    </lineage>
</organism>
<accession>A0ABM5X2I8</accession>
<dbReference type="EMBL" id="CP013910">
    <property type="protein sequence ID" value="ALW87849.1"/>
    <property type="molecule type" value="Genomic_DNA"/>
</dbReference>
<proteinExistence type="predicted"/>
<name>A0ABM5X2I8_9DEIO</name>
<keyword evidence="2" id="KW-1185">Reference proteome</keyword>
<evidence type="ECO:0000313" key="2">
    <source>
        <dbReference type="Proteomes" id="UP000060071"/>
    </source>
</evidence>
<reference evidence="1 2" key="1">
    <citation type="submission" date="2015-12" db="EMBL/GenBank/DDBJ databases">
        <authorList>
            <person name="Kim M.K."/>
            <person name="Srinivasan S."/>
            <person name="Lee J.-J."/>
            <person name="Kim K."/>
        </authorList>
    </citation>
    <scope>NUCLEOTIDE SEQUENCE [LARGE SCALE GENOMIC DNA]</scope>
    <source>
        <strain evidence="1 2">BM2</strain>
    </source>
</reference>
<dbReference type="Proteomes" id="UP000060071">
    <property type="component" value="Chromosome"/>
</dbReference>
<evidence type="ECO:0000313" key="1">
    <source>
        <dbReference type="EMBL" id="ALW87849.1"/>
    </source>
</evidence>
<sequence>MDANRVALTTAEHLFRLYAILFSSTSTKEKSIASAAAATESYLVECGMSHAEAAWHRQQIMLMHTD</sequence>